<gene>
    <name evidence="1" type="ORF">FNH06_22650</name>
</gene>
<dbReference type="EMBL" id="VJZA01000042">
    <property type="protein sequence ID" value="TVT19827.1"/>
    <property type="molecule type" value="Genomic_DNA"/>
</dbReference>
<keyword evidence="2" id="KW-1185">Reference proteome</keyword>
<sequence length="127" mass="13913">MRDLLGEVGDLQADAADSRRSLIVLRGARRRYSFTIDGPDDVEPEDVPPEVTNAVLGARHLYSIMVEGTALSEIPHALRFAKRLALVVNGAMIDQQTSTLWSRSKSCHPETAPRDPRVGWPGLVLPA</sequence>
<accession>A0A558A6D1</accession>
<comment type="caution">
    <text evidence="1">The sequence shown here is derived from an EMBL/GenBank/DDBJ whole genome shotgun (WGS) entry which is preliminary data.</text>
</comment>
<organism evidence="1 2">
    <name type="scientific">Amycolatopsis acidiphila</name>
    <dbReference type="NCBI Taxonomy" id="715473"/>
    <lineage>
        <taxon>Bacteria</taxon>
        <taxon>Bacillati</taxon>
        <taxon>Actinomycetota</taxon>
        <taxon>Actinomycetes</taxon>
        <taxon>Pseudonocardiales</taxon>
        <taxon>Pseudonocardiaceae</taxon>
        <taxon>Amycolatopsis</taxon>
    </lineage>
</organism>
<name>A0A558A6D1_9PSEU</name>
<protein>
    <submittedName>
        <fullName evidence="1">Uncharacterized protein</fullName>
    </submittedName>
</protein>
<dbReference type="AlphaFoldDB" id="A0A558A6D1"/>
<evidence type="ECO:0000313" key="2">
    <source>
        <dbReference type="Proteomes" id="UP000318578"/>
    </source>
</evidence>
<evidence type="ECO:0000313" key="1">
    <source>
        <dbReference type="EMBL" id="TVT19827.1"/>
    </source>
</evidence>
<reference evidence="1 2" key="1">
    <citation type="submission" date="2019-07" db="EMBL/GenBank/DDBJ databases">
        <title>New species of Amycolatopsis and Streptomyces.</title>
        <authorList>
            <person name="Duangmal K."/>
            <person name="Teo W.F.A."/>
            <person name="Lipun K."/>
        </authorList>
    </citation>
    <scope>NUCLEOTIDE SEQUENCE [LARGE SCALE GENOMIC DNA]</scope>
    <source>
        <strain evidence="1 2">JCM 30562</strain>
    </source>
</reference>
<dbReference type="RefSeq" id="WP_144641886.1">
    <property type="nucleotide sequence ID" value="NZ_BNAX01000007.1"/>
</dbReference>
<dbReference type="OrthoDB" id="3249195at2"/>
<proteinExistence type="predicted"/>
<dbReference type="Proteomes" id="UP000318578">
    <property type="component" value="Unassembled WGS sequence"/>
</dbReference>